<evidence type="ECO:0000256" key="6">
    <source>
        <dbReference type="ARBA" id="ARBA00022723"/>
    </source>
</evidence>
<keyword evidence="6" id="KW-0479">Metal-binding</keyword>
<dbReference type="UniPathway" id="UPA00391"/>
<dbReference type="PATRIC" id="fig|83552.4.peg.2542"/>
<keyword evidence="7" id="KW-0862">Zinc</keyword>
<dbReference type="InterPro" id="IPR007115">
    <property type="entry name" value="6-PTP_synth/QueD"/>
</dbReference>
<protein>
    <recommendedName>
        <fullName evidence="5">6-carboxy-5,6,7,8-tetrahydropterin synthase</fullName>
        <ecNumber evidence="4">4.1.2.50</ecNumber>
    </recommendedName>
    <alternativeName>
        <fullName evidence="9">Queuosine biosynthesis protein QueD</fullName>
    </alternativeName>
</protein>
<evidence type="ECO:0000256" key="5">
    <source>
        <dbReference type="ARBA" id="ARBA00018141"/>
    </source>
</evidence>
<dbReference type="EC" id="4.1.2.50" evidence="4"/>
<evidence type="ECO:0000256" key="10">
    <source>
        <dbReference type="ARBA" id="ARBA00048807"/>
    </source>
</evidence>
<dbReference type="Gene3D" id="3.30.479.10">
    <property type="entry name" value="6-pyruvoyl tetrahydropterin synthase/QueD"/>
    <property type="match status" value="1"/>
</dbReference>
<dbReference type="Pfam" id="PF01242">
    <property type="entry name" value="PTPS"/>
    <property type="match status" value="1"/>
</dbReference>
<evidence type="ECO:0000313" key="11">
    <source>
        <dbReference type="EMBL" id="KIA76401.1"/>
    </source>
</evidence>
<dbReference type="Proteomes" id="UP000031307">
    <property type="component" value="Unassembled WGS sequence"/>
</dbReference>
<dbReference type="SUPFAM" id="SSF55620">
    <property type="entry name" value="Tetrahydrobiopterin biosynthesis enzymes-like"/>
    <property type="match status" value="1"/>
</dbReference>
<dbReference type="EMBL" id="JSAM01000121">
    <property type="protein sequence ID" value="KIA76401.1"/>
    <property type="molecule type" value="Genomic_DNA"/>
</dbReference>
<dbReference type="GO" id="GO:0046872">
    <property type="term" value="F:metal ion binding"/>
    <property type="evidence" value="ECO:0007669"/>
    <property type="project" value="UniProtKB-KW"/>
</dbReference>
<dbReference type="GO" id="GO:0070497">
    <property type="term" value="F:6-carboxytetrahydropterin synthase activity"/>
    <property type="evidence" value="ECO:0007669"/>
    <property type="project" value="UniProtKB-EC"/>
</dbReference>
<comment type="similarity">
    <text evidence="3">Belongs to the PTPS family. QueD subfamily.</text>
</comment>
<evidence type="ECO:0000256" key="8">
    <source>
        <dbReference type="ARBA" id="ARBA00023239"/>
    </source>
</evidence>
<organism evidence="11 12">
    <name type="scientific">Parachlamydia acanthamoebae</name>
    <dbReference type="NCBI Taxonomy" id="83552"/>
    <lineage>
        <taxon>Bacteria</taxon>
        <taxon>Pseudomonadati</taxon>
        <taxon>Chlamydiota</taxon>
        <taxon>Chlamydiia</taxon>
        <taxon>Parachlamydiales</taxon>
        <taxon>Parachlamydiaceae</taxon>
        <taxon>Parachlamydia</taxon>
    </lineage>
</organism>
<evidence type="ECO:0000313" key="12">
    <source>
        <dbReference type="Proteomes" id="UP000031307"/>
    </source>
</evidence>
<comment type="caution">
    <text evidence="11">The sequence shown here is derived from an EMBL/GenBank/DDBJ whole genome shotgun (WGS) entry which is preliminary data.</text>
</comment>
<evidence type="ECO:0000256" key="4">
    <source>
        <dbReference type="ARBA" id="ARBA00012982"/>
    </source>
</evidence>
<dbReference type="PANTHER" id="PTHR12589:SF7">
    <property type="entry name" value="6-PYRUVOYL TETRAHYDROBIOPTERIN SYNTHASE"/>
    <property type="match status" value="1"/>
</dbReference>
<dbReference type="InterPro" id="IPR038418">
    <property type="entry name" value="6-PTP_synth/QueD_sf"/>
</dbReference>
<accession>A0A0C1BY30</accession>
<proteinExistence type="inferred from homology"/>
<comment type="cofactor">
    <cofactor evidence="1">
        <name>Zn(2+)</name>
        <dbReference type="ChEBI" id="CHEBI:29105"/>
    </cofactor>
</comment>
<dbReference type="AlphaFoldDB" id="A0A0C1BY30"/>
<dbReference type="RefSeq" id="WP_226987514.1">
    <property type="nucleotide sequence ID" value="NZ_BAWW01000066.1"/>
</dbReference>
<dbReference type="PANTHER" id="PTHR12589">
    <property type="entry name" value="PYRUVOYL TETRAHYDROBIOPTERIN SYNTHASE"/>
    <property type="match status" value="1"/>
</dbReference>
<keyword evidence="8 11" id="KW-0456">Lyase</keyword>
<sequence length="144" mass="16801">MKNTIKCIRKLHFCAGHRVMDHEGKCATVHGHNYYIHLTAEAPCLDSLGRIIDFSVLKDRIGSWIEEYWDHNFLVYERDEKVVEMLRSIPRKKEPFICKFNPTAENMAEYILREIGPLMLEGTGVTITKVTLYETDNCYVEAYL</sequence>
<evidence type="ECO:0000256" key="2">
    <source>
        <dbReference type="ARBA" id="ARBA00005061"/>
    </source>
</evidence>
<name>A0A0C1BY30_9BACT</name>
<reference evidence="11 12" key="1">
    <citation type="journal article" date="2014" name="Mol. Biol. Evol.">
        <title>Massive expansion of Ubiquitination-related gene families within the Chlamydiae.</title>
        <authorList>
            <person name="Domman D."/>
            <person name="Collingro A."/>
            <person name="Lagkouvardos I."/>
            <person name="Gehre L."/>
            <person name="Weinmaier T."/>
            <person name="Rattei T."/>
            <person name="Subtil A."/>
            <person name="Horn M."/>
        </authorList>
    </citation>
    <scope>NUCLEOTIDE SEQUENCE [LARGE SCALE GENOMIC DNA]</scope>
    <source>
        <strain evidence="11 12">OEW1</strain>
    </source>
</reference>
<comment type="catalytic activity">
    <reaction evidence="10">
        <text>7,8-dihydroneopterin 3'-triphosphate + H2O = 6-carboxy-5,6,7,8-tetrahydropterin + triphosphate + acetaldehyde + 2 H(+)</text>
        <dbReference type="Rhea" id="RHEA:27966"/>
        <dbReference type="ChEBI" id="CHEBI:15343"/>
        <dbReference type="ChEBI" id="CHEBI:15377"/>
        <dbReference type="ChEBI" id="CHEBI:15378"/>
        <dbReference type="ChEBI" id="CHEBI:18036"/>
        <dbReference type="ChEBI" id="CHEBI:58462"/>
        <dbReference type="ChEBI" id="CHEBI:61032"/>
        <dbReference type="EC" id="4.1.2.50"/>
    </reaction>
</comment>
<evidence type="ECO:0000256" key="1">
    <source>
        <dbReference type="ARBA" id="ARBA00001947"/>
    </source>
</evidence>
<evidence type="ECO:0000256" key="3">
    <source>
        <dbReference type="ARBA" id="ARBA00008900"/>
    </source>
</evidence>
<evidence type="ECO:0000256" key="9">
    <source>
        <dbReference type="ARBA" id="ARBA00031449"/>
    </source>
</evidence>
<evidence type="ECO:0000256" key="7">
    <source>
        <dbReference type="ARBA" id="ARBA00022833"/>
    </source>
</evidence>
<comment type="pathway">
    <text evidence="2">Purine metabolism; 7-cyano-7-deazaguanine biosynthesis.</text>
</comment>
<gene>
    <name evidence="11" type="primary">queD_2</name>
    <name evidence="11" type="ORF">DB43_AK00610</name>
</gene>